<dbReference type="RefSeq" id="WP_272774935.1">
    <property type="nucleotide sequence ID" value="NZ_JAQQLI010000001.1"/>
</dbReference>
<reference evidence="2" key="1">
    <citation type="journal article" date="2023" name="Microbiol Resour">
        <title>Genome Sequences of Rhodoplanes serenus and Two Thermotolerant Strains, Rhodoplanes tepidamans and 'Rhodoplanes cryptolactis,' Further Refine the Genus.</title>
        <authorList>
            <person name="Rayyan A.A."/>
            <person name="Kyndt J.A."/>
        </authorList>
    </citation>
    <scope>NUCLEOTIDE SEQUENCE</scope>
    <source>
        <strain evidence="2">DSM 9987</strain>
    </source>
</reference>
<evidence type="ECO:0000256" key="1">
    <source>
        <dbReference type="SAM" id="MobiDB-lite"/>
    </source>
</evidence>
<evidence type="ECO:0000313" key="3">
    <source>
        <dbReference type="Proteomes" id="UP001165652"/>
    </source>
</evidence>
<comment type="caution">
    <text evidence="2">The sequence shown here is derived from an EMBL/GenBank/DDBJ whole genome shotgun (WGS) entry which is preliminary data.</text>
</comment>
<protein>
    <submittedName>
        <fullName evidence="2">Uncharacterized protein</fullName>
    </submittedName>
</protein>
<feature type="compositionally biased region" description="Basic and acidic residues" evidence="1">
    <location>
        <begin position="23"/>
        <end position="36"/>
    </location>
</feature>
<accession>A0ABT5J3D0</accession>
<feature type="compositionally biased region" description="Basic and acidic residues" evidence="1">
    <location>
        <begin position="46"/>
        <end position="57"/>
    </location>
</feature>
<gene>
    <name evidence="2" type="ORF">PQJ73_00165</name>
</gene>
<organism evidence="2 3">
    <name type="scientific">Rhodoplanes tepidamans</name>
    <name type="common">Rhodoplanes cryptolactis</name>
    <dbReference type="NCBI Taxonomy" id="200616"/>
    <lineage>
        <taxon>Bacteria</taxon>
        <taxon>Pseudomonadati</taxon>
        <taxon>Pseudomonadota</taxon>
        <taxon>Alphaproteobacteria</taxon>
        <taxon>Hyphomicrobiales</taxon>
        <taxon>Nitrobacteraceae</taxon>
        <taxon>Rhodoplanes</taxon>
    </lineage>
</organism>
<dbReference type="EMBL" id="JAQQLI010000001">
    <property type="protein sequence ID" value="MDC7784083.1"/>
    <property type="molecule type" value="Genomic_DNA"/>
</dbReference>
<name>A0ABT5J3D0_RHOTP</name>
<evidence type="ECO:0000313" key="2">
    <source>
        <dbReference type="EMBL" id="MDC7784083.1"/>
    </source>
</evidence>
<reference evidence="2" key="2">
    <citation type="submission" date="2023-02" db="EMBL/GenBank/DDBJ databases">
        <authorList>
            <person name="Rayyan A."/>
            <person name="Meyer T."/>
            <person name="Kyndt J.A."/>
        </authorList>
    </citation>
    <scope>NUCLEOTIDE SEQUENCE</scope>
    <source>
        <strain evidence="2">DSM 9987</strain>
    </source>
</reference>
<keyword evidence="3" id="KW-1185">Reference proteome</keyword>
<sequence>MNDDERLKDAKRLMGALVRKAPKPHEDMKVGKRDTPGRPGKRTPPPKKDALKDEPDV</sequence>
<dbReference type="Proteomes" id="UP001165652">
    <property type="component" value="Unassembled WGS sequence"/>
</dbReference>
<proteinExistence type="predicted"/>
<feature type="region of interest" description="Disordered" evidence="1">
    <location>
        <begin position="13"/>
        <end position="57"/>
    </location>
</feature>